<evidence type="ECO:0000256" key="5">
    <source>
        <dbReference type="ARBA" id="ARBA00023136"/>
    </source>
</evidence>
<keyword evidence="4 6" id="KW-1133">Transmembrane helix</keyword>
<evidence type="ECO:0000256" key="4">
    <source>
        <dbReference type="ARBA" id="ARBA00022989"/>
    </source>
</evidence>
<evidence type="ECO:0000256" key="6">
    <source>
        <dbReference type="SAM" id="Phobius"/>
    </source>
</evidence>
<keyword evidence="5 6" id="KW-0472">Membrane</keyword>
<accession>A0AAV7THR1</accession>
<organism evidence="7 8">
    <name type="scientific">Pleurodeles waltl</name>
    <name type="common">Iberian ribbed newt</name>
    <dbReference type="NCBI Taxonomy" id="8319"/>
    <lineage>
        <taxon>Eukaryota</taxon>
        <taxon>Metazoa</taxon>
        <taxon>Chordata</taxon>
        <taxon>Craniata</taxon>
        <taxon>Vertebrata</taxon>
        <taxon>Euteleostomi</taxon>
        <taxon>Amphibia</taxon>
        <taxon>Batrachia</taxon>
        <taxon>Caudata</taxon>
        <taxon>Salamandroidea</taxon>
        <taxon>Salamandridae</taxon>
        <taxon>Pleurodelinae</taxon>
        <taxon>Pleurodeles</taxon>
    </lineage>
</organism>
<name>A0AAV7THR1_PLEWA</name>
<gene>
    <name evidence="7" type="ORF">NDU88_001416</name>
</gene>
<reference evidence="7" key="1">
    <citation type="journal article" date="2022" name="bioRxiv">
        <title>Sequencing and chromosome-scale assembly of the giantPleurodeles waltlgenome.</title>
        <authorList>
            <person name="Brown T."/>
            <person name="Elewa A."/>
            <person name="Iarovenko S."/>
            <person name="Subramanian E."/>
            <person name="Araus A.J."/>
            <person name="Petzold A."/>
            <person name="Susuki M."/>
            <person name="Suzuki K.-i.T."/>
            <person name="Hayashi T."/>
            <person name="Toyoda A."/>
            <person name="Oliveira C."/>
            <person name="Osipova E."/>
            <person name="Leigh N.D."/>
            <person name="Simon A."/>
            <person name="Yun M.H."/>
        </authorList>
    </citation>
    <scope>NUCLEOTIDE SEQUENCE</scope>
    <source>
        <strain evidence="7">20211129_DDA</strain>
        <tissue evidence="7">Liver</tissue>
    </source>
</reference>
<dbReference type="AlphaFoldDB" id="A0AAV7THR1"/>
<feature type="transmembrane region" description="Helical" evidence="6">
    <location>
        <begin position="21"/>
        <end position="47"/>
    </location>
</feature>
<dbReference type="EMBL" id="JANPWB010000006">
    <property type="protein sequence ID" value="KAJ1176133.1"/>
    <property type="molecule type" value="Genomic_DNA"/>
</dbReference>
<comment type="subcellular location">
    <subcellularLocation>
        <location evidence="1">Membrane</location>
        <topology evidence="1">Multi-pass membrane protein</topology>
    </subcellularLocation>
</comment>
<dbReference type="GO" id="GO:0031966">
    <property type="term" value="C:mitochondrial membrane"/>
    <property type="evidence" value="ECO:0007669"/>
    <property type="project" value="TreeGrafter"/>
</dbReference>
<evidence type="ECO:0000313" key="7">
    <source>
        <dbReference type="EMBL" id="KAJ1176133.1"/>
    </source>
</evidence>
<keyword evidence="8" id="KW-1185">Reference proteome</keyword>
<protein>
    <submittedName>
        <fullName evidence="7">Uncharacterized protein</fullName>
    </submittedName>
</protein>
<proteinExistence type="inferred from homology"/>
<dbReference type="GO" id="GO:0001836">
    <property type="term" value="P:release of cytochrome c from mitochondria"/>
    <property type="evidence" value="ECO:0007669"/>
    <property type="project" value="TreeGrafter"/>
</dbReference>
<dbReference type="Proteomes" id="UP001066276">
    <property type="component" value="Chromosome 3_2"/>
</dbReference>
<evidence type="ECO:0000313" key="8">
    <source>
        <dbReference type="Proteomes" id="UP001066276"/>
    </source>
</evidence>
<evidence type="ECO:0000256" key="2">
    <source>
        <dbReference type="ARBA" id="ARBA00007262"/>
    </source>
</evidence>
<dbReference type="InterPro" id="IPR038213">
    <property type="entry name" value="IFI6/IFI27-like_sf"/>
</dbReference>
<evidence type="ECO:0000256" key="1">
    <source>
        <dbReference type="ARBA" id="ARBA00004141"/>
    </source>
</evidence>
<comment type="caution">
    <text evidence="7">The sequence shown here is derived from an EMBL/GenBank/DDBJ whole genome shotgun (WGS) entry which is preliminary data.</text>
</comment>
<dbReference type="GO" id="GO:0097193">
    <property type="term" value="P:intrinsic apoptotic signaling pathway"/>
    <property type="evidence" value="ECO:0007669"/>
    <property type="project" value="TreeGrafter"/>
</dbReference>
<sequence length="92" mass="8889">MYGFPGASAPASEEKVEGSCLFSAVTYTVVGAGIGAVVAPAALAAAWFTGAGITAGSLGAAMMKMTAIAHGGGVPAGSLVAFLQSVGKRRTL</sequence>
<comment type="similarity">
    <text evidence="2">Belongs to the IFI6/IFI27 family.</text>
</comment>
<dbReference type="PANTHER" id="PTHR16932:SF18">
    <property type="entry name" value="INTERFERON, ALPHA-INDUCIBLE PROTEIN 27-LIKE 2"/>
    <property type="match status" value="1"/>
</dbReference>
<dbReference type="Pfam" id="PF06140">
    <property type="entry name" value="Ifi-6-16"/>
    <property type="match status" value="1"/>
</dbReference>
<feature type="transmembrane region" description="Helical" evidence="6">
    <location>
        <begin position="67"/>
        <end position="86"/>
    </location>
</feature>
<dbReference type="PANTHER" id="PTHR16932">
    <property type="entry name" value="INTERFERON ALPHA-INDUCIBLE PROTEIN 27"/>
    <property type="match status" value="1"/>
</dbReference>
<evidence type="ECO:0000256" key="3">
    <source>
        <dbReference type="ARBA" id="ARBA00022692"/>
    </source>
</evidence>
<dbReference type="Gene3D" id="6.10.110.10">
    <property type="match status" value="1"/>
</dbReference>
<dbReference type="InterPro" id="IPR009311">
    <property type="entry name" value="IFI6/IFI27-like"/>
</dbReference>
<keyword evidence="3 6" id="KW-0812">Transmembrane</keyword>